<keyword evidence="1" id="KW-0812">Transmembrane</keyword>
<keyword evidence="1" id="KW-1133">Transmembrane helix</keyword>
<gene>
    <name evidence="4" type="ORF">BOX37_18150</name>
</gene>
<protein>
    <recommendedName>
        <fullName evidence="6">Mammalian cell entry protein</fullName>
    </recommendedName>
</protein>
<dbReference type="GO" id="GO:0005576">
    <property type="term" value="C:extracellular region"/>
    <property type="evidence" value="ECO:0007669"/>
    <property type="project" value="TreeGrafter"/>
</dbReference>
<dbReference type="InterPro" id="IPR003399">
    <property type="entry name" value="Mce/MlaD"/>
</dbReference>
<feature type="transmembrane region" description="Helical" evidence="1">
    <location>
        <begin position="21"/>
        <end position="41"/>
    </location>
</feature>
<dbReference type="InterPro" id="IPR024516">
    <property type="entry name" value="Mce_C"/>
</dbReference>
<name>A0A1J0VU75_9NOCA</name>
<keyword evidence="5" id="KW-1185">Reference proteome</keyword>
<reference evidence="4" key="1">
    <citation type="submission" date="2016-11" db="EMBL/GenBank/DDBJ databases">
        <authorList>
            <person name="Jaros S."/>
            <person name="Januszkiewicz K."/>
            <person name="Wedrychowicz H."/>
        </authorList>
    </citation>
    <scope>NUCLEOTIDE SEQUENCE [LARGE SCALE GENOMIC DNA]</scope>
    <source>
        <strain evidence="4">Y48</strain>
    </source>
</reference>
<evidence type="ECO:0000259" key="3">
    <source>
        <dbReference type="Pfam" id="PF11887"/>
    </source>
</evidence>
<dbReference type="AlphaFoldDB" id="A0A1J0VU75"/>
<feature type="domain" description="Mce/MlaD" evidence="2">
    <location>
        <begin position="50"/>
        <end position="128"/>
    </location>
</feature>
<dbReference type="Proteomes" id="UP000183810">
    <property type="component" value="Chromosome"/>
</dbReference>
<evidence type="ECO:0000313" key="4">
    <source>
        <dbReference type="EMBL" id="APE35554.1"/>
    </source>
</evidence>
<dbReference type="Pfam" id="PF11887">
    <property type="entry name" value="Mce4_CUP1"/>
    <property type="match status" value="1"/>
</dbReference>
<accession>A0A1J0VU75</accession>
<dbReference type="GO" id="GO:0051701">
    <property type="term" value="P:biological process involved in interaction with host"/>
    <property type="evidence" value="ECO:0007669"/>
    <property type="project" value="TreeGrafter"/>
</dbReference>
<dbReference type="EMBL" id="CP018082">
    <property type="protein sequence ID" value="APE35554.1"/>
    <property type="molecule type" value="Genomic_DNA"/>
</dbReference>
<dbReference type="PANTHER" id="PTHR33371:SF19">
    <property type="entry name" value="MCE-FAMILY PROTEIN MCE4A"/>
    <property type="match status" value="1"/>
</dbReference>
<feature type="domain" description="Mammalian cell entry C-terminal" evidence="3">
    <location>
        <begin position="134"/>
        <end position="357"/>
    </location>
</feature>
<organism evidence="4 5">
    <name type="scientific">Nocardia mangyaensis</name>
    <dbReference type="NCBI Taxonomy" id="2213200"/>
    <lineage>
        <taxon>Bacteria</taxon>
        <taxon>Bacillati</taxon>
        <taxon>Actinomycetota</taxon>
        <taxon>Actinomycetes</taxon>
        <taxon>Mycobacteriales</taxon>
        <taxon>Nocardiaceae</taxon>
        <taxon>Nocardia</taxon>
    </lineage>
</organism>
<sequence length="419" mass="43727">MGDPMSIVFESDDRHLSNIGLFVRGLAALTVVVAAVTAMIARSEGAFADTVEVTAMLGDVGDGLPKRSDVKYRGVLVGTVQDVVAADGTHLNTVRIELTPEHAAAIPATVTARVVPSNVFAVPSVQLIDNGPGAPLRSGASISEDHSKASVQLQTSLTALSRIVDAVGRPGTDPTLGILETVERATRGRGADALAAATQLERIVRAYRGELSGTDDTTALLTGLAEAVHGLQESAPDLLAALHNAIGPMRSVAEQRVRLTELLTGGIATTETVGTALNNRTETIVDLNSRLGPVLQVLAAGSVNFVQMTTSQTRIARVFTHDFWNPETQSGTAKVILELTPHKQYTRTDCPRYGELAGASCEHGPAAGPPVIGAADQPVNLFEQHEIVAESLGLPKEVGVLAELLGLAVPTPPATGEPR</sequence>
<dbReference type="PANTHER" id="PTHR33371">
    <property type="entry name" value="INTERMEMBRANE PHOSPHOLIPID TRANSPORT SYSTEM BINDING PROTEIN MLAD-RELATED"/>
    <property type="match status" value="1"/>
</dbReference>
<dbReference type="InterPro" id="IPR052336">
    <property type="entry name" value="MlaD_Phospholipid_Transporter"/>
</dbReference>
<keyword evidence="1" id="KW-0472">Membrane</keyword>
<evidence type="ECO:0000313" key="5">
    <source>
        <dbReference type="Proteomes" id="UP000183810"/>
    </source>
</evidence>
<dbReference type="KEGG" id="nsl:BOX37_18150"/>
<proteinExistence type="predicted"/>
<evidence type="ECO:0000259" key="2">
    <source>
        <dbReference type="Pfam" id="PF02470"/>
    </source>
</evidence>
<evidence type="ECO:0008006" key="6">
    <source>
        <dbReference type="Google" id="ProtNLM"/>
    </source>
</evidence>
<evidence type="ECO:0000256" key="1">
    <source>
        <dbReference type="SAM" id="Phobius"/>
    </source>
</evidence>
<dbReference type="Pfam" id="PF02470">
    <property type="entry name" value="MlaD"/>
    <property type="match status" value="1"/>
</dbReference>